<keyword evidence="3 8" id="KW-0808">Transferase</keyword>
<evidence type="ECO:0000256" key="1">
    <source>
        <dbReference type="ARBA" id="ARBA00016505"/>
    </source>
</evidence>
<dbReference type="Pfam" id="PF00398">
    <property type="entry name" value="RrnaAD"/>
    <property type="match status" value="1"/>
</dbReference>
<dbReference type="Proteomes" id="UP000648182">
    <property type="component" value="Unassembled WGS sequence"/>
</dbReference>
<keyword evidence="5 8" id="KW-0694">RNA-binding</keyword>
<dbReference type="PANTHER" id="PTHR11727">
    <property type="entry name" value="DIMETHYLADENOSINE TRANSFERASE"/>
    <property type="match status" value="1"/>
</dbReference>
<keyword evidence="2 8" id="KW-0489">Methyltransferase</keyword>
<sequence length="290" mass="33314">MTKRRRKFVVGNPPNFSGQHLMHNKDLVNDIVNLARISETDLVLDLGAGKGAITNALSNRARKVLAVEYDQKFIKKLKQLEMKNTVIIEQDILKISLPREHFAVVSSIPYAITTPIMKMLLNNPLSGFQRGVIVMEKGAAKRFTSNVVKDPYIIAWRMWFDIRYVKGISRKNFSPPPRVDSAMITIIRKVKPLVPISDCLIFWGLAGYVLKNPQLSIDLALRGVFTPPQIKHLKRSLRIKNEVSVATLSEEQWGLIFETMVKHVPKFRWPKRKKLIDFICFKMGYLFTLR</sequence>
<accession>A0ABR8VSG6</accession>
<comment type="similarity">
    <text evidence="8">Belongs to the class I-like SAM-binding methyltransferase superfamily. rRNA adenine N(6)-methyltransferase family.</text>
</comment>
<evidence type="ECO:0000256" key="5">
    <source>
        <dbReference type="ARBA" id="ARBA00022884"/>
    </source>
</evidence>
<dbReference type="PANTHER" id="PTHR11727:SF7">
    <property type="entry name" value="DIMETHYLADENOSINE TRANSFERASE-RELATED"/>
    <property type="match status" value="1"/>
</dbReference>
<feature type="binding site" evidence="8">
    <location>
        <position position="20"/>
    </location>
    <ligand>
        <name>S-adenosyl-L-methionine</name>
        <dbReference type="ChEBI" id="CHEBI:59789"/>
    </ligand>
</feature>
<organism evidence="10 11">
    <name type="scientific">Bacillus norwichensis</name>
    <dbReference type="NCBI Taxonomy" id="2762217"/>
    <lineage>
        <taxon>Bacteria</taxon>
        <taxon>Bacillati</taxon>
        <taxon>Bacillota</taxon>
        <taxon>Bacilli</taxon>
        <taxon>Bacillales</taxon>
        <taxon>Bacillaceae</taxon>
        <taxon>Bacillus</taxon>
    </lineage>
</organism>
<dbReference type="InterPro" id="IPR020598">
    <property type="entry name" value="rRNA_Ade_methylase_Trfase_N"/>
</dbReference>
<reference evidence="10 11" key="1">
    <citation type="submission" date="2020-08" db="EMBL/GenBank/DDBJ databases">
        <title>A Genomic Blueprint of the Chicken Gut Microbiome.</title>
        <authorList>
            <person name="Gilroy R."/>
            <person name="Ravi A."/>
            <person name="Getino M."/>
            <person name="Pursley I."/>
            <person name="Horton D.L."/>
            <person name="Alikhan N.-F."/>
            <person name="Baker D."/>
            <person name="Gharbi K."/>
            <person name="Hall N."/>
            <person name="Watson M."/>
            <person name="Adriaenssens E.M."/>
            <person name="Foster-Nyarko E."/>
            <person name="Jarju S."/>
            <person name="Secka A."/>
            <person name="Antonio M."/>
            <person name="Oren A."/>
            <person name="Chaudhuri R."/>
            <person name="La Ragione R.M."/>
            <person name="Hildebrand F."/>
            <person name="Pallen M.J."/>
        </authorList>
    </citation>
    <scope>NUCLEOTIDE SEQUENCE [LARGE SCALE GENOMIC DNA]</scope>
    <source>
        <strain evidence="10 11">Sa1BUA2</strain>
    </source>
</reference>
<dbReference type="GO" id="GO:0008168">
    <property type="term" value="F:methyltransferase activity"/>
    <property type="evidence" value="ECO:0007669"/>
    <property type="project" value="UniProtKB-KW"/>
</dbReference>
<dbReference type="SMART" id="SM00650">
    <property type="entry name" value="rADc"/>
    <property type="match status" value="1"/>
</dbReference>
<evidence type="ECO:0000256" key="3">
    <source>
        <dbReference type="ARBA" id="ARBA00022679"/>
    </source>
</evidence>
<feature type="domain" description="Ribosomal RNA adenine methylase transferase N-terminal" evidence="9">
    <location>
        <begin position="27"/>
        <end position="190"/>
    </location>
</feature>
<evidence type="ECO:0000256" key="8">
    <source>
        <dbReference type="PROSITE-ProRule" id="PRU01026"/>
    </source>
</evidence>
<dbReference type="PROSITE" id="PS51689">
    <property type="entry name" value="SAM_RNA_A_N6_MT"/>
    <property type="match status" value="1"/>
</dbReference>
<keyword evidence="4 8" id="KW-0949">S-adenosyl-L-methionine</keyword>
<feature type="binding site" evidence="8">
    <location>
        <position position="68"/>
    </location>
    <ligand>
        <name>S-adenosyl-L-methionine</name>
        <dbReference type="ChEBI" id="CHEBI:59789"/>
    </ligand>
</feature>
<feature type="binding site" evidence="8">
    <location>
        <position position="91"/>
    </location>
    <ligand>
        <name>S-adenosyl-L-methionine</name>
        <dbReference type="ChEBI" id="CHEBI:59789"/>
    </ligand>
</feature>
<evidence type="ECO:0000256" key="4">
    <source>
        <dbReference type="ARBA" id="ARBA00022691"/>
    </source>
</evidence>
<dbReference type="PROSITE" id="PS01131">
    <property type="entry name" value="RRNA_A_DIMETH"/>
    <property type="match status" value="1"/>
</dbReference>
<dbReference type="SUPFAM" id="SSF53335">
    <property type="entry name" value="S-adenosyl-L-methionine-dependent methyltransferases"/>
    <property type="match status" value="1"/>
</dbReference>
<evidence type="ECO:0000256" key="6">
    <source>
        <dbReference type="ARBA" id="ARBA00029941"/>
    </source>
</evidence>
<dbReference type="NCBIfam" id="NF000499">
    <property type="entry name" value="Erm23S_rRNA_broad"/>
    <property type="match status" value="1"/>
</dbReference>
<dbReference type="InterPro" id="IPR001737">
    <property type="entry name" value="KsgA/Erm"/>
</dbReference>
<dbReference type="Gene3D" id="1.10.8.100">
    <property type="entry name" value="Ribosomal RNA adenine dimethylase-like, domain 2"/>
    <property type="match status" value="1"/>
</dbReference>
<dbReference type="RefSeq" id="WP_191816587.1">
    <property type="nucleotide sequence ID" value="NZ_JACSPV010000090.1"/>
</dbReference>
<dbReference type="CDD" id="cd02440">
    <property type="entry name" value="AdoMet_MTases"/>
    <property type="match status" value="1"/>
</dbReference>
<name>A0ABR8VSG6_9BACI</name>
<keyword evidence="11" id="KW-1185">Reference proteome</keyword>
<evidence type="ECO:0000313" key="11">
    <source>
        <dbReference type="Proteomes" id="UP000648182"/>
    </source>
</evidence>
<feature type="binding site" evidence="8">
    <location>
        <position position="107"/>
    </location>
    <ligand>
        <name>S-adenosyl-L-methionine</name>
        <dbReference type="ChEBI" id="CHEBI:59789"/>
    </ligand>
</feature>
<dbReference type="GO" id="GO:0032259">
    <property type="term" value="P:methylation"/>
    <property type="evidence" value="ECO:0007669"/>
    <property type="project" value="UniProtKB-KW"/>
</dbReference>
<feature type="binding site" evidence="8">
    <location>
        <position position="47"/>
    </location>
    <ligand>
        <name>S-adenosyl-L-methionine</name>
        <dbReference type="ChEBI" id="CHEBI:59789"/>
    </ligand>
</feature>
<dbReference type="Gene3D" id="3.40.50.150">
    <property type="entry name" value="Vaccinia Virus protein VP39"/>
    <property type="match status" value="1"/>
</dbReference>
<feature type="binding site" evidence="8">
    <location>
        <position position="22"/>
    </location>
    <ligand>
        <name>S-adenosyl-L-methionine</name>
        <dbReference type="ChEBI" id="CHEBI:59789"/>
    </ligand>
</feature>
<evidence type="ECO:0000256" key="7">
    <source>
        <dbReference type="ARBA" id="ARBA00030809"/>
    </source>
</evidence>
<comment type="caution">
    <text evidence="10">The sequence shown here is derived from an EMBL/GenBank/DDBJ whole genome shotgun (WGS) entry which is preliminary data.</text>
</comment>
<dbReference type="EMBL" id="JACSPV010000090">
    <property type="protein sequence ID" value="MBD8007715.1"/>
    <property type="molecule type" value="Genomic_DNA"/>
</dbReference>
<evidence type="ECO:0000259" key="9">
    <source>
        <dbReference type="SMART" id="SM00650"/>
    </source>
</evidence>
<dbReference type="InterPro" id="IPR023165">
    <property type="entry name" value="rRNA_Ade_diMease-like_C"/>
</dbReference>
<evidence type="ECO:0000256" key="2">
    <source>
        <dbReference type="ARBA" id="ARBA00022603"/>
    </source>
</evidence>
<dbReference type="InterPro" id="IPR020596">
    <property type="entry name" value="rRNA_Ade_Mease_Trfase_CS"/>
</dbReference>
<proteinExistence type="inferred from homology"/>
<dbReference type="InterPro" id="IPR029063">
    <property type="entry name" value="SAM-dependent_MTases_sf"/>
</dbReference>
<evidence type="ECO:0000313" key="10">
    <source>
        <dbReference type="EMBL" id="MBD8007715.1"/>
    </source>
</evidence>
<gene>
    <name evidence="10" type="primary">erm</name>
    <name evidence="10" type="ORF">H9631_22010</name>
</gene>
<protein>
    <recommendedName>
        <fullName evidence="1">rRNA adenine N-6-methyltransferase</fullName>
    </recommendedName>
    <alternativeName>
        <fullName evidence="7">Erythromycin resistance protein</fullName>
    </alternativeName>
    <alternativeName>
        <fullName evidence="6">Macrolide-lincosamide-streptogramin B resistance protein</fullName>
    </alternativeName>
</protein>